<dbReference type="GO" id="GO:0005743">
    <property type="term" value="C:mitochondrial inner membrane"/>
    <property type="evidence" value="ECO:0007669"/>
    <property type="project" value="UniProtKB-SubCell"/>
</dbReference>
<keyword evidence="12" id="KW-1185">Reference proteome</keyword>
<evidence type="ECO:0000313" key="12">
    <source>
        <dbReference type="Proteomes" id="UP000694415"/>
    </source>
</evidence>
<dbReference type="Proteomes" id="UP000694415">
    <property type="component" value="Unplaced"/>
</dbReference>
<evidence type="ECO:0000256" key="4">
    <source>
        <dbReference type="ARBA" id="ARBA00022660"/>
    </source>
</evidence>
<comment type="similarity">
    <text evidence="2">Belongs to the complex I NDUFC2 subunit family.</text>
</comment>
<evidence type="ECO:0000256" key="6">
    <source>
        <dbReference type="ARBA" id="ARBA00022792"/>
    </source>
</evidence>
<dbReference type="PANTHER" id="PTHR13099">
    <property type="entry name" value="NADH-UBIQUINONE OXIDOREDUCTASE SUBUNIT B14.5B"/>
    <property type="match status" value="1"/>
</dbReference>
<protein>
    <submittedName>
        <fullName evidence="11">Uncharacterized protein</fullName>
    </submittedName>
</protein>
<proteinExistence type="inferred from homology"/>
<dbReference type="Ensembl" id="ENSMSIT00000039474.1">
    <property type="protein sequence ID" value="ENSMSIP00000031309.1"/>
    <property type="gene ID" value="ENSMSIG00000026211.1"/>
</dbReference>
<dbReference type="Pfam" id="PF06374">
    <property type="entry name" value="NDUF_C2"/>
    <property type="match status" value="1"/>
</dbReference>
<keyword evidence="10" id="KW-0472">Membrane</keyword>
<dbReference type="GO" id="GO:0006120">
    <property type="term" value="P:mitochondrial electron transport, NADH to ubiquinone"/>
    <property type="evidence" value="ECO:0007669"/>
    <property type="project" value="InterPro"/>
</dbReference>
<dbReference type="AlphaFoldDB" id="A0A8C6I599"/>
<evidence type="ECO:0000256" key="8">
    <source>
        <dbReference type="ARBA" id="ARBA00022989"/>
    </source>
</evidence>
<dbReference type="PANTHER" id="PTHR13099:SF0">
    <property type="entry name" value="NADH DEHYDROGENASE [UBIQUINONE] 1 SUBUNIT C2-RELATED"/>
    <property type="match status" value="1"/>
</dbReference>
<keyword evidence="3" id="KW-0813">Transport</keyword>
<dbReference type="InterPro" id="IPR009423">
    <property type="entry name" value="NDUC2"/>
</dbReference>
<reference evidence="11" key="1">
    <citation type="submission" date="2025-08" db="UniProtKB">
        <authorList>
            <consortium name="Ensembl"/>
        </authorList>
    </citation>
    <scope>IDENTIFICATION</scope>
</reference>
<evidence type="ECO:0000256" key="1">
    <source>
        <dbReference type="ARBA" id="ARBA00004298"/>
    </source>
</evidence>
<keyword evidence="4" id="KW-0679">Respiratory chain</keyword>
<evidence type="ECO:0000256" key="2">
    <source>
        <dbReference type="ARBA" id="ARBA00008674"/>
    </source>
</evidence>
<evidence type="ECO:0000256" key="5">
    <source>
        <dbReference type="ARBA" id="ARBA00022692"/>
    </source>
</evidence>
<organism evidence="11 12">
    <name type="scientific">Mus spicilegus</name>
    <name type="common">Mound-building mouse</name>
    <dbReference type="NCBI Taxonomy" id="10103"/>
    <lineage>
        <taxon>Eukaryota</taxon>
        <taxon>Metazoa</taxon>
        <taxon>Chordata</taxon>
        <taxon>Craniata</taxon>
        <taxon>Vertebrata</taxon>
        <taxon>Euteleostomi</taxon>
        <taxon>Mammalia</taxon>
        <taxon>Eutheria</taxon>
        <taxon>Euarchontoglires</taxon>
        <taxon>Glires</taxon>
        <taxon>Rodentia</taxon>
        <taxon>Myomorpha</taxon>
        <taxon>Muroidea</taxon>
        <taxon>Muridae</taxon>
        <taxon>Murinae</taxon>
        <taxon>Mus</taxon>
        <taxon>Mus</taxon>
    </lineage>
</organism>
<keyword evidence="7" id="KW-0249">Electron transport</keyword>
<reference evidence="11" key="2">
    <citation type="submission" date="2025-09" db="UniProtKB">
        <authorList>
            <consortium name="Ensembl"/>
        </authorList>
    </citation>
    <scope>IDENTIFICATION</scope>
</reference>
<keyword evidence="5" id="KW-0812">Transmembrane</keyword>
<evidence type="ECO:0000256" key="7">
    <source>
        <dbReference type="ARBA" id="ARBA00022982"/>
    </source>
</evidence>
<keyword evidence="9" id="KW-0496">Mitochondrion</keyword>
<keyword evidence="6" id="KW-0999">Mitochondrion inner membrane</keyword>
<dbReference type="GeneTree" id="ENSGT00960000190746"/>
<keyword evidence="8" id="KW-1133">Transmembrane helix</keyword>
<name>A0A8C6I599_MUSSI</name>
<accession>A0A8C6I599</accession>
<evidence type="ECO:0000256" key="10">
    <source>
        <dbReference type="ARBA" id="ARBA00023136"/>
    </source>
</evidence>
<evidence type="ECO:0000256" key="9">
    <source>
        <dbReference type="ARBA" id="ARBA00023128"/>
    </source>
</evidence>
<comment type="subcellular location">
    <subcellularLocation>
        <location evidence="1">Mitochondrion inner membrane</location>
        <topology evidence="1">Single-pass membrane protein</topology>
        <orientation evidence="1">Matrix side</orientation>
    </subcellularLocation>
</comment>
<evidence type="ECO:0000256" key="3">
    <source>
        <dbReference type="ARBA" id="ARBA00022448"/>
    </source>
</evidence>
<evidence type="ECO:0000313" key="11">
    <source>
        <dbReference type="Ensembl" id="ENSMSIP00000031309.1"/>
    </source>
</evidence>
<sequence length="65" mass="7562">FIPLKFLPDEARSLPPPKLKDPRLVYIGFLGYCTGLMDSLMRMRSVMKAEKKTYVEILEPFHPVH</sequence>